<keyword evidence="2" id="KW-1185">Reference proteome</keyword>
<name>A0A0R1RRY0_9LACO</name>
<evidence type="ECO:0000313" key="1">
    <source>
        <dbReference type="EMBL" id="KRL56629.1"/>
    </source>
</evidence>
<dbReference type="EMBL" id="AZFF01000003">
    <property type="protein sequence ID" value="KRL56629.1"/>
    <property type="molecule type" value="Genomic_DNA"/>
</dbReference>
<dbReference type="Proteomes" id="UP000051999">
    <property type="component" value="Unassembled WGS sequence"/>
</dbReference>
<gene>
    <name evidence="1" type="ORF">FD35_GL001724</name>
</gene>
<comment type="caution">
    <text evidence="1">The sequence shown here is derived from an EMBL/GenBank/DDBJ whole genome shotgun (WGS) entry which is preliminary data.</text>
</comment>
<accession>A0A0R1RRY0</accession>
<proteinExistence type="predicted"/>
<sequence>MISYNISSIDSIDVPGETSSTLRKEKDVISAFSSLTLPVKITIYESNQTGYTITTDAKGTEVSTALFDFGYGGYGPHLLQKAIKKIPNLNDTEKDLEFIDHAHGDEDGNNLNGKTANGSEFAYKVAITIS</sequence>
<protein>
    <submittedName>
        <fullName evidence="1">Uncharacterized protein</fullName>
    </submittedName>
</protein>
<organism evidence="1 2">
    <name type="scientific">Furfurilactobacillus rossiae DSM 15814</name>
    <dbReference type="NCBI Taxonomy" id="1114972"/>
    <lineage>
        <taxon>Bacteria</taxon>
        <taxon>Bacillati</taxon>
        <taxon>Bacillota</taxon>
        <taxon>Bacilli</taxon>
        <taxon>Lactobacillales</taxon>
        <taxon>Lactobacillaceae</taxon>
        <taxon>Furfurilactobacillus</taxon>
    </lineage>
</organism>
<dbReference type="RefSeq" id="WP_017262266.1">
    <property type="nucleotide sequence ID" value="NZ_AUAW01000005.1"/>
</dbReference>
<dbReference type="PATRIC" id="fig|1114972.6.peg.1752"/>
<dbReference type="STRING" id="1114972.FD35_GL001724"/>
<evidence type="ECO:0000313" key="2">
    <source>
        <dbReference type="Proteomes" id="UP000051999"/>
    </source>
</evidence>
<dbReference type="AlphaFoldDB" id="A0A0R1RRY0"/>
<reference evidence="1 2" key="1">
    <citation type="journal article" date="2015" name="Genome Announc.">
        <title>Expanding the biotechnology potential of lactobacilli through comparative genomics of 213 strains and associated genera.</title>
        <authorList>
            <person name="Sun Z."/>
            <person name="Harris H.M."/>
            <person name="McCann A."/>
            <person name="Guo C."/>
            <person name="Argimon S."/>
            <person name="Zhang W."/>
            <person name="Yang X."/>
            <person name="Jeffery I.B."/>
            <person name="Cooney J.C."/>
            <person name="Kagawa T.F."/>
            <person name="Liu W."/>
            <person name="Song Y."/>
            <person name="Salvetti E."/>
            <person name="Wrobel A."/>
            <person name="Rasinkangas P."/>
            <person name="Parkhill J."/>
            <person name="Rea M.C."/>
            <person name="O'Sullivan O."/>
            <person name="Ritari J."/>
            <person name="Douillard F.P."/>
            <person name="Paul Ross R."/>
            <person name="Yang R."/>
            <person name="Briner A.E."/>
            <person name="Felis G.E."/>
            <person name="de Vos W.M."/>
            <person name="Barrangou R."/>
            <person name="Klaenhammer T.R."/>
            <person name="Caufield P.W."/>
            <person name="Cui Y."/>
            <person name="Zhang H."/>
            <person name="O'Toole P.W."/>
        </authorList>
    </citation>
    <scope>NUCLEOTIDE SEQUENCE [LARGE SCALE GENOMIC DNA]</scope>
    <source>
        <strain evidence="1 2">DSM 15814</strain>
    </source>
</reference>